<dbReference type="GeneID" id="54293000"/>
<name>A0A6A6BNJ0_9PEZI</name>
<dbReference type="OrthoDB" id="414698at2759"/>
<dbReference type="AlphaFoldDB" id="A0A6A6BNJ0"/>
<proteinExistence type="inferred from homology"/>
<dbReference type="InterPro" id="IPR050593">
    <property type="entry name" value="LovG"/>
</dbReference>
<dbReference type="GO" id="GO:0016787">
    <property type="term" value="F:hydrolase activity"/>
    <property type="evidence" value="ECO:0007669"/>
    <property type="project" value="UniProtKB-KW"/>
</dbReference>
<dbReference type="GO" id="GO:0005634">
    <property type="term" value="C:nucleus"/>
    <property type="evidence" value="ECO:0007669"/>
    <property type="project" value="TreeGrafter"/>
</dbReference>
<evidence type="ECO:0000313" key="5">
    <source>
        <dbReference type="Proteomes" id="UP000799438"/>
    </source>
</evidence>
<gene>
    <name evidence="4" type="ORF">K452DRAFT_148081</name>
</gene>
<evidence type="ECO:0000313" key="4">
    <source>
        <dbReference type="EMBL" id="KAF2144835.1"/>
    </source>
</evidence>
<keyword evidence="5" id="KW-1185">Reference proteome</keyword>
<feature type="domain" description="Serine hydrolase" evidence="3">
    <location>
        <begin position="3"/>
        <end position="197"/>
    </location>
</feature>
<dbReference type="Gene3D" id="3.40.50.1820">
    <property type="entry name" value="alpha/beta hydrolase"/>
    <property type="match status" value="1"/>
</dbReference>
<accession>A0A6A6BNJ0</accession>
<keyword evidence="2" id="KW-0378">Hydrolase</keyword>
<dbReference type="PANTHER" id="PTHR48070">
    <property type="entry name" value="ESTERASE OVCA2"/>
    <property type="match status" value="1"/>
</dbReference>
<dbReference type="InterPro" id="IPR029058">
    <property type="entry name" value="AB_hydrolase_fold"/>
</dbReference>
<dbReference type="PANTHER" id="PTHR48070:SF3">
    <property type="entry name" value="ESTERASE DBAE-RELATED"/>
    <property type="match status" value="1"/>
</dbReference>
<dbReference type="SUPFAM" id="SSF53474">
    <property type="entry name" value="alpha/beta-Hydrolases"/>
    <property type="match status" value="1"/>
</dbReference>
<dbReference type="EMBL" id="ML995479">
    <property type="protein sequence ID" value="KAF2144835.1"/>
    <property type="molecule type" value="Genomic_DNA"/>
</dbReference>
<sequence>MTPRILCLHGGGASAAIFRAQCRNLVSGLRDNYELIFVNGPIVSNPGPGILPVFADFGPYYLWFSAQEYTTDGLAILSQALDDALIREGLTPADISGVIGFSQGAAAACVLLLQARFGDSRWARLSFAVLICGACNQNLINLIGNPLSVRSMHVHGLKDQWLSGGQMLSTCFETKLAETIEFQGGHHIPRNPQDIEQILEFIRNASVN</sequence>
<dbReference type="Proteomes" id="UP000799438">
    <property type="component" value="Unassembled WGS sequence"/>
</dbReference>
<dbReference type="GO" id="GO:0005737">
    <property type="term" value="C:cytoplasm"/>
    <property type="evidence" value="ECO:0007669"/>
    <property type="project" value="TreeGrafter"/>
</dbReference>
<reference evidence="4" key="1">
    <citation type="journal article" date="2020" name="Stud. Mycol.">
        <title>101 Dothideomycetes genomes: a test case for predicting lifestyles and emergence of pathogens.</title>
        <authorList>
            <person name="Haridas S."/>
            <person name="Albert R."/>
            <person name="Binder M."/>
            <person name="Bloem J."/>
            <person name="Labutti K."/>
            <person name="Salamov A."/>
            <person name="Andreopoulos B."/>
            <person name="Baker S."/>
            <person name="Barry K."/>
            <person name="Bills G."/>
            <person name="Bluhm B."/>
            <person name="Cannon C."/>
            <person name="Castanera R."/>
            <person name="Culley D."/>
            <person name="Daum C."/>
            <person name="Ezra D."/>
            <person name="Gonzalez J."/>
            <person name="Henrissat B."/>
            <person name="Kuo A."/>
            <person name="Liang C."/>
            <person name="Lipzen A."/>
            <person name="Lutzoni F."/>
            <person name="Magnuson J."/>
            <person name="Mondo S."/>
            <person name="Nolan M."/>
            <person name="Ohm R."/>
            <person name="Pangilinan J."/>
            <person name="Park H.-J."/>
            <person name="Ramirez L."/>
            <person name="Alfaro M."/>
            <person name="Sun H."/>
            <person name="Tritt A."/>
            <person name="Yoshinaga Y."/>
            <person name="Zwiers L.-H."/>
            <person name="Turgeon B."/>
            <person name="Goodwin S."/>
            <person name="Spatafora J."/>
            <person name="Crous P."/>
            <person name="Grigoriev I."/>
        </authorList>
    </citation>
    <scope>NUCLEOTIDE SEQUENCE</scope>
    <source>
        <strain evidence="4">CBS 121167</strain>
    </source>
</reference>
<dbReference type="GO" id="GO:0044550">
    <property type="term" value="P:secondary metabolite biosynthetic process"/>
    <property type="evidence" value="ECO:0007669"/>
    <property type="project" value="TreeGrafter"/>
</dbReference>
<dbReference type="RefSeq" id="XP_033400547.1">
    <property type="nucleotide sequence ID" value="XM_033535506.1"/>
</dbReference>
<evidence type="ECO:0000256" key="1">
    <source>
        <dbReference type="ARBA" id="ARBA00005863"/>
    </source>
</evidence>
<organism evidence="4 5">
    <name type="scientific">Aplosporella prunicola CBS 121167</name>
    <dbReference type="NCBI Taxonomy" id="1176127"/>
    <lineage>
        <taxon>Eukaryota</taxon>
        <taxon>Fungi</taxon>
        <taxon>Dikarya</taxon>
        <taxon>Ascomycota</taxon>
        <taxon>Pezizomycotina</taxon>
        <taxon>Dothideomycetes</taxon>
        <taxon>Dothideomycetes incertae sedis</taxon>
        <taxon>Botryosphaeriales</taxon>
        <taxon>Aplosporellaceae</taxon>
        <taxon>Aplosporella</taxon>
    </lineage>
</organism>
<dbReference type="InterPro" id="IPR005645">
    <property type="entry name" value="FSH-like_dom"/>
</dbReference>
<protein>
    <recommendedName>
        <fullName evidence="3">Serine hydrolase domain-containing protein</fullName>
    </recommendedName>
</protein>
<dbReference type="Pfam" id="PF03959">
    <property type="entry name" value="FSH1"/>
    <property type="match status" value="1"/>
</dbReference>
<comment type="similarity">
    <text evidence="1">Belongs to the LovG family.</text>
</comment>
<evidence type="ECO:0000259" key="3">
    <source>
        <dbReference type="Pfam" id="PF03959"/>
    </source>
</evidence>
<evidence type="ECO:0000256" key="2">
    <source>
        <dbReference type="ARBA" id="ARBA00022801"/>
    </source>
</evidence>